<dbReference type="AlphaFoldDB" id="A0A8D9F0G1"/>
<proteinExistence type="predicted"/>
<name>A0A8D9F0G1_9HEMI</name>
<accession>A0A8D9F0G1</accession>
<dbReference type="EMBL" id="HBUF01585829">
    <property type="protein sequence ID" value="CAG6771754.1"/>
    <property type="molecule type" value="Transcribed_RNA"/>
</dbReference>
<dbReference type="EMBL" id="HBUF01585827">
    <property type="protein sequence ID" value="CAG6771750.1"/>
    <property type="molecule type" value="Transcribed_RNA"/>
</dbReference>
<protein>
    <submittedName>
        <fullName evidence="1">Uncharacterized protein</fullName>
    </submittedName>
</protein>
<organism evidence="1">
    <name type="scientific">Cacopsylla melanoneura</name>
    <dbReference type="NCBI Taxonomy" id="428564"/>
    <lineage>
        <taxon>Eukaryota</taxon>
        <taxon>Metazoa</taxon>
        <taxon>Ecdysozoa</taxon>
        <taxon>Arthropoda</taxon>
        <taxon>Hexapoda</taxon>
        <taxon>Insecta</taxon>
        <taxon>Pterygota</taxon>
        <taxon>Neoptera</taxon>
        <taxon>Paraneoptera</taxon>
        <taxon>Hemiptera</taxon>
        <taxon>Sternorrhyncha</taxon>
        <taxon>Psylloidea</taxon>
        <taxon>Psyllidae</taxon>
        <taxon>Psyllinae</taxon>
        <taxon>Cacopsylla</taxon>
    </lineage>
</organism>
<dbReference type="EMBL" id="HBUF01585828">
    <property type="protein sequence ID" value="CAG6771752.1"/>
    <property type="molecule type" value="Transcribed_RNA"/>
</dbReference>
<reference evidence="1" key="1">
    <citation type="submission" date="2021-05" db="EMBL/GenBank/DDBJ databases">
        <authorList>
            <person name="Alioto T."/>
            <person name="Alioto T."/>
            <person name="Gomez Garrido J."/>
        </authorList>
    </citation>
    <scope>NUCLEOTIDE SEQUENCE</scope>
</reference>
<sequence>MLVKNTFSRRSTFISTWSTFSFPFCKSSVPPIETKVTIVTRFRLKNTFSRRLTFISTWSTFSFPFFKFWAPLRPMTKETTVPVDSDDFLLLAESHYGTVKE</sequence>
<dbReference type="EMBL" id="HBUF01585826">
    <property type="protein sequence ID" value="CAG6771749.1"/>
    <property type="molecule type" value="Transcribed_RNA"/>
</dbReference>
<evidence type="ECO:0000313" key="1">
    <source>
        <dbReference type="EMBL" id="CAG6771749.1"/>
    </source>
</evidence>